<comment type="caution">
    <text evidence="2">The sequence shown here is derived from an EMBL/GenBank/DDBJ whole genome shotgun (WGS) entry which is preliminary data.</text>
</comment>
<evidence type="ECO:0000313" key="3">
    <source>
        <dbReference type="Proteomes" id="UP000581206"/>
    </source>
</evidence>
<dbReference type="Pfam" id="PF00188">
    <property type="entry name" value="CAP"/>
    <property type="match status" value="1"/>
</dbReference>
<feature type="domain" description="SCP" evidence="1">
    <location>
        <begin position="50"/>
        <end position="149"/>
    </location>
</feature>
<evidence type="ECO:0000259" key="1">
    <source>
        <dbReference type="Pfam" id="PF00188"/>
    </source>
</evidence>
<sequence>MTVSRTGVALLALGLALTGGALVLGSANSTGEPGPGSIDDPHQYAEVLTDAVAAVRAGHDLPVLARSACAADAAVTRADGLIGADLVHAPLDDVLSDCGAALAAENLSRTAAAPDDVVQAWLASPGHRDNLLDPELTGAGVGCVRDGDELLCALVLTGD</sequence>
<dbReference type="InterPro" id="IPR035940">
    <property type="entry name" value="CAP_sf"/>
</dbReference>
<reference evidence="2 3" key="1">
    <citation type="submission" date="2020-04" db="EMBL/GenBank/DDBJ databases">
        <title>MicrobeNet Type strains.</title>
        <authorList>
            <person name="Nicholson A.C."/>
        </authorList>
    </citation>
    <scope>NUCLEOTIDE SEQUENCE [LARGE SCALE GENOMIC DNA]</scope>
    <source>
        <strain evidence="2 3">ATCC BAA-788</strain>
    </source>
</reference>
<gene>
    <name evidence="2" type="ORF">HGA03_00705</name>
</gene>
<dbReference type="EMBL" id="JAAXOX010000001">
    <property type="protein sequence ID" value="NKY21183.1"/>
    <property type="molecule type" value="Genomic_DNA"/>
</dbReference>
<evidence type="ECO:0000313" key="2">
    <source>
        <dbReference type="EMBL" id="NKY21183.1"/>
    </source>
</evidence>
<organism evidence="2 3">
    <name type="scientific">Cellulomonas denverensis</name>
    <dbReference type="NCBI Taxonomy" id="264297"/>
    <lineage>
        <taxon>Bacteria</taxon>
        <taxon>Bacillati</taxon>
        <taxon>Actinomycetota</taxon>
        <taxon>Actinomycetes</taxon>
        <taxon>Micrococcales</taxon>
        <taxon>Cellulomonadaceae</taxon>
        <taxon>Cellulomonas</taxon>
    </lineage>
</organism>
<dbReference type="Gene3D" id="3.40.33.10">
    <property type="entry name" value="CAP"/>
    <property type="match status" value="1"/>
</dbReference>
<dbReference type="SUPFAM" id="SSF55797">
    <property type="entry name" value="PR-1-like"/>
    <property type="match status" value="1"/>
</dbReference>
<dbReference type="RefSeq" id="WP_168628304.1">
    <property type="nucleotide sequence ID" value="NZ_BONL01000003.1"/>
</dbReference>
<accession>A0A7X6KS60</accession>
<dbReference type="CDD" id="cd05379">
    <property type="entry name" value="CAP_bacterial"/>
    <property type="match status" value="1"/>
</dbReference>
<protein>
    <recommendedName>
        <fullName evidence="1">SCP domain-containing protein</fullName>
    </recommendedName>
</protein>
<proteinExistence type="predicted"/>
<dbReference type="InterPro" id="IPR014044">
    <property type="entry name" value="CAP_dom"/>
</dbReference>
<keyword evidence="3" id="KW-1185">Reference proteome</keyword>
<name>A0A7X6KS60_9CELL</name>
<dbReference type="Proteomes" id="UP000581206">
    <property type="component" value="Unassembled WGS sequence"/>
</dbReference>
<dbReference type="AlphaFoldDB" id="A0A7X6KS60"/>